<protein>
    <submittedName>
        <fullName evidence="2">Uncharacterized protein</fullName>
    </submittedName>
</protein>
<reference evidence="2 3" key="1">
    <citation type="journal article" date="2016" name="Sci. Rep.">
        <title>The Dendrobium catenatum Lindl. genome sequence provides insights into polysaccharide synthase, floral development and adaptive evolution.</title>
        <authorList>
            <person name="Zhang G.Q."/>
            <person name="Xu Q."/>
            <person name="Bian C."/>
            <person name="Tsai W.C."/>
            <person name="Yeh C.M."/>
            <person name="Liu K.W."/>
            <person name="Yoshida K."/>
            <person name="Zhang L.S."/>
            <person name="Chang S.B."/>
            <person name="Chen F."/>
            <person name="Shi Y."/>
            <person name="Su Y.Y."/>
            <person name="Zhang Y.Q."/>
            <person name="Chen L.J."/>
            <person name="Yin Y."/>
            <person name="Lin M."/>
            <person name="Huang H."/>
            <person name="Deng H."/>
            <person name="Wang Z.W."/>
            <person name="Zhu S.L."/>
            <person name="Zhao X."/>
            <person name="Deng C."/>
            <person name="Niu S.C."/>
            <person name="Huang J."/>
            <person name="Wang M."/>
            <person name="Liu G.H."/>
            <person name="Yang H.J."/>
            <person name="Xiao X.J."/>
            <person name="Hsiao Y.Y."/>
            <person name="Wu W.L."/>
            <person name="Chen Y.Y."/>
            <person name="Mitsuda N."/>
            <person name="Ohme-Takagi M."/>
            <person name="Luo Y.B."/>
            <person name="Van de Peer Y."/>
            <person name="Liu Z.J."/>
        </authorList>
    </citation>
    <scope>NUCLEOTIDE SEQUENCE [LARGE SCALE GENOMIC DNA]</scope>
    <source>
        <tissue evidence="2">The whole plant</tissue>
    </source>
</reference>
<evidence type="ECO:0000313" key="3">
    <source>
        <dbReference type="Proteomes" id="UP000233837"/>
    </source>
</evidence>
<keyword evidence="3" id="KW-1185">Reference proteome</keyword>
<gene>
    <name evidence="2" type="ORF">MA16_Dca018641</name>
</gene>
<accession>A0A2I0W5U3</accession>
<dbReference type="EMBL" id="KZ502897">
    <property type="protein sequence ID" value="PKU71023.1"/>
    <property type="molecule type" value="Genomic_DNA"/>
</dbReference>
<reference evidence="2 3" key="2">
    <citation type="journal article" date="2017" name="Nature">
        <title>The Apostasia genome and the evolution of orchids.</title>
        <authorList>
            <person name="Zhang G.Q."/>
            <person name="Liu K.W."/>
            <person name="Li Z."/>
            <person name="Lohaus R."/>
            <person name="Hsiao Y.Y."/>
            <person name="Niu S.C."/>
            <person name="Wang J.Y."/>
            <person name="Lin Y.C."/>
            <person name="Xu Q."/>
            <person name="Chen L.J."/>
            <person name="Yoshida K."/>
            <person name="Fujiwara S."/>
            <person name="Wang Z.W."/>
            <person name="Zhang Y.Q."/>
            <person name="Mitsuda N."/>
            <person name="Wang M."/>
            <person name="Liu G.H."/>
            <person name="Pecoraro L."/>
            <person name="Huang H.X."/>
            <person name="Xiao X.J."/>
            <person name="Lin M."/>
            <person name="Wu X.Y."/>
            <person name="Wu W.L."/>
            <person name="Chen Y.Y."/>
            <person name="Chang S.B."/>
            <person name="Sakamoto S."/>
            <person name="Ohme-Takagi M."/>
            <person name="Yagi M."/>
            <person name="Zeng S.J."/>
            <person name="Shen C.Y."/>
            <person name="Yeh C.M."/>
            <person name="Luo Y.B."/>
            <person name="Tsai W.C."/>
            <person name="Van de Peer Y."/>
            <person name="Liu Z.J."/>
        </authorList>
    </citation>
    <scope>NUCLEOTIDE SEQUENCE [LARGE SCALE GENOMIC DNA]</scope>
    <source>
        <tissue evidence="2">The whole plant</tissue>
    </source>
</reference>
<proteinExistence type="predicted"/>
<feature type="region of interest" description="Disordered" evidence="1">
    <location>
        <begin position="143"/>
        <end position="172"/>
    </location>
</feature>
<organism evidence="2 3">
    <name type="scientific">Dendrobium catenatum</name>
    <dbReference type="NCBI Taxonomy" id="906689"/>
    <lineage>
        <taxon>Eukaryota</taxon>
        <taxon>Viridiplantae</taxon>
        <taxon>Streptophyta</taxon>
        <taxon>Embryophyta</taxon>
        <taxon>Tracheophyta</taxon>
        <taxon>Spermatophyta</taxon>
        <taxon>Magnoliopsida</taxon>
        <taxon>Liliopsida</taxon>
        <taxon>Asparagales</taxon>
        <taxon>Orchidaceae</taxon>
        <taxon>Epidendroideae</taxon>
        <taxon>Malaxideae</taxon>
        <taxon>Dendrobiinae</taxon>
        <taxon>Dendrobium</taxon>
    </lineage>
</organism>
<name>A0A2I0W5U3_9ASPA</name>
<dbReference type="AlphaFoldDB" id="A0A2I0W5U3"/>
<sequence length="320" mass="35199">MQMSSATIPRYSSSPSLFYSASRKGIRNQPIVVDDYPPLELSLRWRDLPPEYLLLELPLRWRDPPSLQYQIRDSPPFQRPLPDLQIPYASPSKQTRILDLLQLDSAPIDTSLRVGYSPNPSVTRVFRPPELSNLYDGILRPDIQPDPAATTSPLLAAQPLHPKRTAPKSSLTTPALQRDFSLGATLLSLPLCCNDSTSDLSLHPTFFEKEAKEVEDGVDKLDRAVAHLPGSTPTTKGSKQADNDGNAITTFGDSEISTTLPGNNLKHGKNSCKSVMTVSDVLESSNLQPEVSEANTRITLSNSVAEASALLIERETIFLR</sequence>
<dbReference type="Proteomes" id="UP000233837">
    <property type="component" value="Unassembled WGS sequence"/>
</dbReference>
<evidence type="ECO:0000313" key="2">
    <source>
        <dbReference type="EMBL" id="PKU71023.1"/>
    </source>
</evidence>
<evidence type="ECO:0000256" key="1">
    <source>
        <dbReference type="SAM" id="MobiDB-lite"/>
    </source>
</evidence>